<reference evidence="1 2" key="1">
    <citation type="submission" date="2016-11" db="EMBL/GenBank/DDBJ databases">
        <title>Rahnella oryzae sp. nov., isolated from rice root.</title>
        <authorList>
            <person name="Zhang X.-X."/>
            <person name="Zhang J."/>
        </authorList>
    </citation>
    <scope>NUCLEOTIDE SEQUENCE [LARGE SCALE GENOMIC DNA]</scope>
    <source>
        <strain evidence="1 2">J11-6</strain>
    </source>
</reference>
<organism evidence="1 2">
    <name type="scientific">Serratia oryzae</name>
    <dbReference type="NCBI Taxonomy" id="2034155"/>
    <lineage>
        <taxon>Bacteria</taxon>
        <taxon>Pseudomonadati</taxon>
        <taxon>Pseudomonadota</taxon>
        <taxon>Gammaproteobacteria</taxon>
        <taxon>Enterobacterales</taxon>
        <taxon>Yersiniaceae</taxon>
        <taxon>Serratia</taxon>
    </lineage>
</organism>
<dbReference type="STRING" id="2034155.BMI79_22025"/>
<comment type="caution">
    <text evidence="1">The sequence shown here is derived from an EMBL/GenBank/DDBJ whole genome shotgun (WGS) entry which is preliminary data.</text>
</comment>
<sequence>MGASLFIGWNDNGQRESNFQRTGGFVNGSYWDAFGDLLDAVFLPEHPKLHEVIKSEEGEYLKFYSFVELDKEDFNKAVKLIRDYLVKQQTPTEWQKMAELVWEEVAEPYIIQDERYQPD</sequence>
<dbReference type="RefSeq" id="WP_076944400.1">
    <property type="nucleotide sequence ID" value="NZ_MOXD01000032.1"/>
</dbReference>
<dbReference type="Proteomes" id="UP000216021">
    <property type="component" value="Unassembled WGS sequence"/>
</dbReference>
<dbReference type="OrthoDB" id="6486575at2"/>
<dbReference type="AlphaFoldDB" id="A0A1S8CD43"/>
<name>A0A1S8CD43_9GAMM</name>
<dbReference type="EMBL" id="MOXD01000032">
    <property type="protein sequence ID" value="OMQ18028.1"/>
    <property type="molecule type" value="Genomic_DNA"/>
</dbReference>
<protein>
    <submittedName>
        <fullName evidence="1">Uncharacterized protein</fullName>
    </submittedName>
</protein>
<evidence type="ECO:0000313" key="1">
    <source>
        <dbReference type="EMBL" id="OMQ18028.1"/>
    </source>
</evidence>
<gene>
    <name evidence="1" type="ORF">BMI79_22025</name>
</gene>
<proteinExistence type="predicted"/>
<keyword evidence="2" id="KW-1185">Reference proteome</keyword>
<evidence type="ECO:0000313" key="2">
    <source>
        <dbReference type="Proteomes" id="UP000216021"/>
    </source>
</evidence>
<accession>A0A1S8CD43</accession>